<comment type="caution">
    <text evidence="2">The sequence shown here is derived from an EMBL/GenBank/DDBJ whole genome shotgun (WGS) entry which is preliminary data.</text>
</comment>
<evidence type="ECO:0000256" key="1">
    <source>
        <dbReference type="SAM" id="MobiDB-lite"/>
    </source>
</evidence>
<feature type="region of interest" description="Disordered" evidence="1">
    <location>
        <begin position="1"/>
        <end position="43"/>
    </location>
</feature>
<proteinExistence type="predicted"/>
<protein>
    <submittedName>
        <fullName evidence="2">Uncharacterized protein</fullName>
    </submittedName>
</protein>
<accession>A0A918U195</accession>
<dbReference type="EMBL" id="BMVB01000021">
    <property type="protein sequence ID" value="GHC65826.1"/>
    <property type="molecule type" value="Genomic_DNA"/>
</dbReference>
<gene>
    <name evidence="2" type="ORF">GCM10010507_49270</name>
</gene>
<sequence>MAKAGTAYAVGTKPRRRSTTAARSVARPEASTPTCGYTGLPEAELPSRAVPDRSLVIGTSRYRLAFEENNPSYRQRYTELLKSSFPFDLPPVRDRSNIELRKEVD</sequence>
<dbReference type="Proteomes" id="UP000646244">
    <property type="component" value="Unassembled WGS sequence"/>
</dbReference>
<dbReference type="AlphaFoldDB" id="A0A918U195"/>
<name>A0A918U195_STRCJ</name>
<evidence type="ECO:0000313" key="2">
    <source>
        <dbReference type="EMBL" id="GHC65826.1"/>
    </source>
</evidence>
<reference evidence="2" key="2">
    <citation type="submission" date="2020-09" db="EMBL/GenBank/DDBJ databases">
        <authorList>
            <person name="Sun Q."/>
            <person name="Ohkuma M."/>
        </authorList>
    </citation>
    <scope>NUCLEOTIDE SEQUENCE</scope>
    <source>
        <strain evidence="2">JCM 4633</strain>
    </source>
</reference>
<reference evidence="2" key="1">
    <citation type="journal article" date="2014" name="Int. J. Syst. Evol. Microbiol.">
        <title>Complete genome sequence of Corynebacterium casei LMG S-19264T (=DSM 44701T), isolated from a smear-ripened cheese.</title>
        <authorList>
            <consortium name="US DOE Joint Genome Institute (JGI-PGF)"/>
            <person name="Walter F."/>
            <person name="Albersmeier A."/>
            <person name="Kalinowski J."/>
            <person name="Ruckert C."/>
        </authorList>
    </citation>
    <scope>NUCLEOTIDE SEQUENCE</scope>
    <source>
        <strain evidence="2">JCM 4633</strain>
    </source>
</reference>
<evidence type="ECO:0000313" key="3">
    <source>
        <dbReference type="Proteomes" id="UP000646244"/>
    </source>
</evidence>
<organism evidence="2 3">
    <name type="scientific">Streptomyces cinnamoneus</name>
    <name type="common">Streptoverticillium cinnamoneum</name>
    <dbReference type="NCBI Taxonomy" id="53446"/>
    <lineage>
        <taxon>Bacteria</taxon>
        <taxon>Bacillati</taxon>
        <taxon>Actinomycetota</taxon>
        <taxon>Actinomycetes</taxon>
        <taxon>Kitasatosporales</taxon>
        <taxon>Streptomycetaceae</taxon>
        <taxon>Streptomyces</taxon>
        <taxon>Streptomyces cinnamoneus group</taxon>
    </lineage>
</organism>